<proteinExistence type="inferred from homology"/>
<feature type="domain" description="SCP2" evidence="2">
    <location>
        <begin position="46"/>
        <end position="129"/>
    </location>
</feature>
<gene>
    <name evidence="1" type="primary">ubiT</name>
    <name evidence="3" type="ORF">GTP41_02570</name>
</gene>
<accession>A0A6N9HD69</accession>
<dbReference type="EMBL" id="WWCJ01000002">
    <property type="protein sequence ID" value="MYN00973.1"/>
    <property type="molecule type" value="Genomic_DNA"/>
</dbReference>
<evidence type="ECO:0000313" key="4">
    <source>
        <dbReference type="Proteomes" id="UP000448575"/>
    </source>
</evidence>
<organism evidence="3 4">
    <name type="scientific">Pseudoduganella guangdongensis</name>
    <dbReference type="NCBI Taxonomy" id="2692179"/>
    <lineage>
        <taxon>Bacteria</taxon>
        <taxon>Pseudomonadati</taxon>
        <taxon>Pseudomonadota</taxon>
        <taxon>Betaproteobacteria</taxon>
        <taxon>Burkholderiales</taxon>
        <taxon>Oxalobacteraceae</taxon>
        <taxon>Telluria group</taxon>
        <taxon>Pseudoduganella</taxon>
    </lineage>
</organism>
<reference evidence="3 4" key="1">
    <citation type="submission" date="2019-12" db="EMBL/GenBank/DDBJ databases">
        <title>Novel species isolated from a subtropical stream in China.</title>
        <authorList>
            <person name="Lu H."/>
        </authorList>
    </citation>
    <scope>NUCLEOTIDE SEQUENCE [LARGE SCALE GENOMIC DNA]</scope>
    <source>
        <strain evidence="3 4">DS3</strain>
    </source>
</reference>
<dbReference type="AlphaFoldDB" id="A0A6N9HD69"/>
<comment type="function">
    <text evidence="1">Required for O(2)-independent ubiquinone (coenzyme Q) biosynthesis. Likely functions as an accessory factor.</text>
</comment>
<keyword evidence="4" id="KW-1185">Reference proteome</keyword>
<evidence type="ECO:0000259" key="2">
    <source>
        <dbReference type="Pfam" id="PF02036"/>
    </source>
</evidence>
<dbReference type="Proteomes" id="UP000448575">
    <property type="component" value="Unassembled WGS sequence"/>
</dbReference>
<dbReference type="Pfam" id="PF02036">
    <property type="entry name" value="SCP2"/>
    <property type="match status" value="1"/>
</dbReference>
<protein>
    <recommendedName>
        <fullName evidence="1">Ubiquinone biosynthesis accessory factor UbiT</fullName>
    </recommendedName>
</protein>
<dbReference type="InterPro" id="IPR003033">
    <property type="entry name" value="SCP2_sterol-bd_dom"/>
</dbReference>
<evidence type="ECO:0000313" key="3">
    <source>
        <dbReference type="EMBL" id="MYN00973.1"/>
    </source>
</evidence>
<dbReference type="UniPathway" id="UPA00232"/>
<dbReference type="InterPro" id="IPR016830">
    <property type="entry name" value="UbiT"/>
</dbReference>
<comment type="caution">
    <text evidence="3">The sequence shown here is derived from an EMBL/GenBank/DDBJ whole genome shotgun (WGS) entry which is preliminary data.</text>
</comment>
<dbReference type="RefSeq" id="WP_161024003.1">
    <property type="nucleotide sequence ID" value="NZ_WWCJ01000002.1"/>
</dbReference>
<dbReference type="InterPro" id="IPR036527">
    <property type="entry name" value="SCP2_sterol-bd_dom_sf"/>
</dbReference>
<dbReference type="HAMAP" id="MF_02231">
    <property type="entry name" value="UbiT"/>
    <property type="match status" value="1"/>
</dbReference>
<evidence type="ECO:0000256" key="1">
    <source>
        <dbReference type="HAMAP-Rule" id="MF_02231"/>
    </source>
</evidence>
<dbReference type="SUPFAM" id="SSF55718">
    <property type="entry name" value="SCP-like"/>
    <property type="match status" value="1"/>
</dbReference>
<comment type="similarity">
    <text evidence="1">Belongs to the UbiT family.</text>
</comment>
<name>A0A6N9HD69_9BURK</name>
<comment type="pathway">
    <text evidence="1">Cofactor biosynthesis; ubiquinone biosynthesis.</text>
</comment>
<sequence length="154" mass="17191">MNAAALRIPPAIGRLLGRLPPQPPAWLFVHGLNRLLAPQLPQDVKQALFARRLRLRVEDAGLAIDFSWQGNAFEMARHGDAPDLTIGACAHDLVLMARREEDPDTLFFCRRLILEGDTELGLLFKNTLDALDASAFDWRRLLPKFPLPPGARHG</sequence>
<keyword evidence="1" id="KW-0831">Ubiquinone biosynthesis</keyword>
<dbReference type="GO" id="GO:0006744">
    <property type="term" value="P:ubiquinone biosynthetic process"/>
    <property type="evidence" value="ECO:0007669"/>
    <property type="project" value="UniProtKB-UniRule"/>
</dbReference>